<protein>
    <submittedName>
        <fullName evidence="1">Uncharacterized protein</fullName>
    </submittedName>
</protein>
<gene>
    <name evidence="1" type="ORF">Sradi_2485900</name>
</gene>
<reference evidence="1" key="2">
    <citation type="journal article" date="2024" name="Plant">
        <title>Genomic evolution and insights into agronomic trait innovations of Sesamum species.</title>
        <authorList>
            <person name="Miao H."/>
            <person name="Wang L."/>
            <person name="Qu L."/>
            <person name="Liu H."/>
            <person name="Sun Y."/>
            <person name="Le M."/>
            <person name="Wang Q."/>
            <person name="Wei S."/>
            <person name="Zheng Y."/>
            <person name="Lin W."/>
            <person name="Duan Y."/>
            <person name="Cao H."/>
            <person name="Xiong S."/>
            <person name="Wang X."/>
            <person name="Wei L."/>
            <person name="Li C."/>
            <person name="Ma Q."/>
            <person name="Ju M."/>
            <person name="Zhao R."/>
            <person name="Li G."/>
            <person name="Mu C."/>
            <person name="Tian Q."/>
            <person name="Mei H."/>
            <person name="Zhang T."/>
            <person name="Gao T."/>
            <person name="Zhang H."/>
        </authorList>
    </citation>
    <scope>NUCLEOTIDE SEQUENCE</scope>
    <source>
        <strain evidence="1">G02</strain>
    </source>
</reference>
<proteinExistence type="predicted"/>
<dbReference type="AlphaFoldDB" id="A0AAW2SJD6"/>
<evidence type="ECO:0000313" key="1">
    <source>
        <dbReference type="EMBL" id="KAL0392631.1"/>
    </source>
</evidence>
<name>A0AAW2SJD6_SESRA</name>
<dbReference type="EMBL" id="JACGWJ010000010">
    <property type="protein sequence ID" value="KAL0392631.1"/>
    <property type="molecule type" value="Genomic_DNA"/>
</dbReference>
<reference evidence="1" key="1">
    <citation type="submission" date="2020-06" db="EMBL/GenBank/DDBJ databases">
        <authorList>
            <person name="Li T."/>
            <person name="Hu X."/>
            <person name="Zhang T."/>
            <person name="Song X."/>
            <person name="Zhang H."/>
            <person name="Dai N."/>
            <person name="Sheng W."/>
            <person name="Hou X."/>
            <person name="Wei L."/>
        </authorList>
    </citation>
    <scope>NUCLEOTIDE SEQUENCE</scope>
    <source>
        <strain evidence="1">G02</strain>
        <tissue evidence="1">Leaf</tissue>
    </source>
</reference>
<organism evidence="1">
    <name type="scientific">Sesamum radiatum</name>
    <name type="common">Black benniseed</name>
    <dbReference type="NCBI Taxonomy" id="300843"/>
    <lineage>
        <taxon>Eukaryota</taxon>
        <taxon>Viridiplantae</taxon>
        <taxon>Streptophyta</taxon>
        <taxon>Embryophyta</taxon>
        <taxon>Tracheophyta</taxon>
        <taxon>Spermatophyta</taxon>
        <taxon>Magnoliopsida</taxon>
        <taxon>eudicotyledons</taxon>
        <taxon>Gunneridae</taxon>
        <taxon>Pentapetalae</taxon>
        <taxon>asterids</taxon>
        <taxon>lamiids</taxon>
        <taxon>Lamiales</taxon>
        <taxon>Pedaliaceae</taxon>
        <taxon>Sesamum</taxon>
    </lineage>
</organism>
<comment type="caution">
    <text evidence="1">The sequence shown here is derived from an EMBL/GenBank/DDBJ whole genome shotgun (WGS) entry which is preliminary data.</text>
</comment>
<accession>A0AAW2SJD6</accession>
<sequence length="92" mass="10062">MEKQKVFNSRAGDAQALQLILGTPLTPSCRGVEGTTDPVEPLDPTCDNTLIRHFLKEDAICLVGDAAVDDCRRGTHHQNILGGLTIRKQRHS</sequence>